<dbReference type="SMART" id="SM01231">
    <property type="entry name" value="H-kinase_dim"/>
    <property type="match status" value="1"/>
</dbReference>
<dbReference type="InterPro" id="IPR036061">
    <property type="entry name" value="CheW-like_dom_sf"/>
</dbReference>
<evidence type="ECO:0000256" key="13">
    <source>
        <dbReference type="SAM" id="MobiDB-lite"/>
    </source>
</evidence>
<evidence type="ECO:0000259" key="15">
    <source>
        <dbReference type="PROSITE" id="PS50851"/>
    </source>
</evidence>
<dbReference type="Pfam" id="PF01627">
    <property type="entry name" value="Hpt"/>
    <property type="match status" value="1"/>
</dbReference>
<dbReference type="CDD" id="cd16916">
    <property type="entry name" value="HATPase_CheA-like"/>
    <property type="match status" value="1"/>
</dbReference>
<evidence type="ECO:0000256" key="10">
    <source>
        <dbReference type="ARBA" id="ARBA00023012"/>
    </source>
</evidence>
<dbReference type="InterPro" id="IPR002545">
    <property type="entry name" value="CheW-lke_dom"/>
</dbReference>
<feature type="region of interest" description="Disordered" evidence="13">
    <location>
        <begin position="304"/>
        <end position="338"/>
    </location>
</feature>
<dbReference type="Gene3D" id="2.30.30.40">
    <property type="entry name" value="SH3 Domains"/>
    <property type="match status" value="1"/>
</dbReference>
<evidence type="ECO:0000259" key="16">
    <source>
        <dbReference type="PROSITE" id="PS50894"/>
    </source>
</evidence>
<evidence type="ECO:0000256" key="9">
    <source>
        <dbReference type="ARBA" id="ARBA00022840"/>
    </source>
</evidence>
<evidence type="ECO:0000256" key="8">
    <source>
        <dbReference type="ARBA" id="ARBA00022777"/>
    </source>
</evidence>
<dbReference type="InterPro" id="IPR004358">
    <property type="entry name" value="Sig_transdc_His_kin-like_C"/>
</dbReference>
<evidence type="ECO:0000259" key="14">
    <source>
        <dbReference type="PROSITE" id="PS50109"/>
    </source>
</evidence>
<protein>
    <recommendedName>
        <fullName evidence="3">Chemotaxis protein CheA</fullName>
        <ecNumber evidence="2">2.7.13.3</ecNumber>
    </recommendedName>
</protein>
<dbReference type="InterPro" id="IPR036890">
    <property type="entry name" value="HATPase_C_sf"/>
</dbReference>
<dbReference type="PRINTS" id="PR00344">
    <property type="entry name" value="BCTRLSENSOR"/>
</dbReference>
<dbReference type="SUPFAM" id="SSF50341">
    <property type="entry name" value="CheW-like"/>
    <property type="match status" value="1"/>
</dbReference>
<dbReference type="GO" id="GO:0004673">
    <property type="term" value="F:protein histidine kinase activity"/>
    <property type="evidence" value="ECO:0007669"/>
    <property type="project" value="UniProtKB-EC"/>
</dbReference>
<dbReference type="InterPro" id="IPR004105">
    <property type="entry name" value="CheA-like_dim"/>
</dbReference>
<comment type="function">
    <text evidence="11">Involved in the transmission of sensory signals from the chemoreceptors to the flagellar motors. CheA is autophosphorylated; it can transfer its phosphate group to either CheB or CheY.</text>
</comment>
<dbReference type="InterPro" id="IPR037006">
    <property type="entry name" value="CheA-like_homodim_sf"/>
</dbReference>
<evidence type="ECO:0000256" key="11">
    <source>
        <dbReference type="ARBA" id="ARBA00035100"/>
    </source>
</evidence>
<dbReference type="Gene3D" id="3.30.565.10">
    <property type="entry name" value="Histidine kinase-like ATPase, C-terminal domain"/>
    <property type="match status" value="1"/>
</dbReference>
<dbReference type="EC" id="2.7.13.3" evidence="2"/>
<evidence type="ECO:0000256" key="6">
    <source>
        <dbReference type="ARBA" id="ARBA00022679"/>
    </source>
</evidence>
<keyword evidence="9" id="KW-0067">ATP-binding</keyword>
<feature type="modified residue" description="Phosphohistidine" evidence="12">
    <location>
        <position position="54"/>
    </location>
</feature>
<name>A0ABU3PH83_9BURK</name>
<dbReference type="InterPro" id="IPR003594">
    <property type="entry name" value="HATPase_dom"/>
</dbReference>
<keyword evidence="8" id="KW-0418">Kinase</keyword>
<evidence type="ECO:0000313" key="18">
    <source>
        <dbReference type="Proteomes" id="UP001246372"/>
    </source>
</evidence>
<comment type="catalytic activity">
    <reaction evidence="1">
        <text>ATP + protein L-histidine = ADP + protein N-phospho-L-histidine.</text>
        <dbReference type="EC" id="2.7.13.3"/>
    </reaction>
</comment>
<dbReference type="PANTHER" id="PTHR43395">
    <property type="entry name" value="SENSOR HISTIDINE KINASE CHEA"/>
    <property type="match status" value="1"/>
</dbReference>
<feature type="domain" description="Histidine kinase" evidence="14">
    <location>
        <begin position="377"/>
        <end position="586"/>
    </location>
</feature>
<dbReference type="PROSITE" id="PS50851">
    <property type="entry name" value="CHEW"/>
    <property type="match status" value="1"/>
</dbReference>
<dbReference type="Pfam" id="PF01584">
    <property type="entry name" value="CheW"/>
    <property type="match status" value="1"/>
</dbReference>
<evidence type="ECO:0000256" key="1">
    <source>
        <dbReference type="ARBA" id="ARBA00000085"/>
    </source>
</evidence>
<dbReference type="EMBL" id="JAVXZY010000010">
    <property type="protein sequence ID" value="MDT9001722.1"/>
    <property type="molecule type" value="Genomic_DNA"/>
</dbReference>
<dbReference type="SUPFAM" id="SSF55874">
    <property type="entry name" value="ATPase domain of HSP90 chaperone/DNA topoisomerase II/histidine kinase"/>
    <property type="match status" value="1"/>
</dbReference>
<dbReference type="InterPro" id="IPR008207">
    <property type="entry name" value="Sig_transdc_His_kin_Hpt_dom"/>
</dbReference>
<evidence type="ECO:0000256" key="3">
    <source>
        <dbReference type="ARBA" id="ARBA00021495"/>
    </source>
</evidence>
<keyword evidence="5 12" id="KW-0597">Phosphoprotein</keyword>
<evidence type="ECO:0000256" key="12">
    <source>
        <dbReference type="PROSITE-ProRule" id="PRU00110"/>
    </source>
</evidence>
<evidence type="ECO:0000256" key="5">
    <source>
        <dbReference type="ARBA" id="ARBA00022553"/>
    </source>
</evidence>
<dbReference type="SUPFAM" id="SSF47226">
    <property type="entry name" value="Histidine-containing phosphotransfer domain, HPT domain"/>
    <property type="match status" value="1"/>
</dbReference>
<accession>A0ABU3PH83</accession>
<comment type="caution">
    <text evidence="17">The sequence shown here is derived from an EMBL/GenBank/DDBJ whole genome shotgun (WGS) entry which is preliminary data.</text>
</comment>
<dbReference type="SMART" id="SM00073">
    <property type="entry name" value="HPT"/>
    <property type="match status" value="1"/>
</dbReference>
<sequence>MSLSDDDAEILEVARAGFIEEAQEMLRQYEAALLVLEDDPQDAESLNAAFRAAHTIKGTAGLFGYVHVVGFTHEAETLLEALRSGQRALDDAVMAALLESGDQISRLLDQLGQDEPDAEVLAQGHALAARLRALLGKAEAEAPVAAEAVPEAPTPPAELIEPIWHLSLRFGPDALRSGLDPLSFLRYLVTLGSIEGLQTLTDKVPVLEQLDAEACYLGFELRLRSEASRQDIERVFEFAADDADVQILDPGAPPAAFEALAERHCGTDAQARATLFACWQSLGLDFQLRRVELEVPSAEEPVVVPHIERRDPQAARSPSRRSGEGDRRQGGRDRRAGDETRFVRVRADKLDTLIDLIGELVIAGSGAQMIAHLEKNDVLLEATQRVMDLVQDTRDGALALRMVPIGETFGRFQRVVRDITKQLGKEIELVVTGGDTELDKSMVDAIADPLMHLVRNSLDHGIEAAADRIAAGKSPTGRLALNAFHEAGAVVIEVSDDGRGLARERILAKAIERELIEPDQVLSDHEVWQLIFLPGFSTAEQITDISGRGVGMDVVKRSIETLRGSIALTSETGRGTLTQIRLPLTLAMIDGFLTMVGGVHYVVPLATVAECIDLPREFNPDSQRISGTFDLRGEVMPWLDLARFYGVEPDTSRRRSVLVVRDGGSRVGLIVDRLLGEHQTVIKPLAGIFQHMRALAGSTILGSGDVALVLDIAGLLTAARRSASTEQSAR</sequence>
<evidence type="ECO:0000313" key="17">
    <source>
        <dbReference type="EMBL" id="MDT9001722.1"/>
    </source>
</evidence>
<keyword evidence="18" id="KW-1185">Reference proteome</keyword>
<feature type="domain" description="HPt" evidence="16">
    <location>
        <begin position="7"/>
        <end position="111"/>
    </location>
</feature>
<dbReference type="InterPro" id="IPR051315">
    <property type="entry name" value="Bact_Chemotaxis_CheA"/>
</dbReference>
<dbReference type="PROSITE" id="PS50109">
    <property type="entry name" value="HIS_KIN"/>
    <property type="match status" value="1"/>
</dbReference>
<evidence type="ECO:0000256" key="4">
    <source>
        <dbReference type="ARBA" id="ARBA00022500"/>
    </source>
</evidence>
<dbReference type="CDD" id="cd00088">
    <property type="entry name" value="HPT"/>
    <property type="match status" value="1"/>
</dbReference>
<reference evidence="17" key="1">
    <citation type="submission" date="2023-09" db="EMBL/GenBank/DDBJ databases">
        <title>Paucibacter sp. APW11 Genome sequencing and assembly.</title>
        <authorList>
            <person name="Kim I."/>
        </authorList>
    </citation>
    <scope>NUCLEOTIDE SEQUENCE</scope>
    <source>
        <strain evidence="17">APW11</strain>
    </source>
</reference>
<proteinExistence type="predicted"/>
<dbReference type="Gene3D" id="1.20.120.160">
    <property type="entry name" value="HPT domain"/>
    <property type="match status" value="1"/>
</dbReference>
<dbReference type="Proteomes" id="UP001246372">
    <property type="component" value="Unassembled WGS sequence"/>
</dbReference>
<dbReference type="SMART" id="SM00387">
    <property type="entry name" value="HATPase_c"/>
    <property type="match status" value="1"/>
</dbReference>
<dbReference type="Pfam" id="PF02518">
    <property type="entry name" value="HATPase_c"/>
    <property type="match status" value="1"/>
</dbReference>
<keyword evidence="10" id="KW-0902">Two-component regulatory system</keyword>
<feature type="domain" description="CheW-like" evidence="15">
    <location>
        <begin position="588"/>
        <end position="721"/>
    </location>
</feature>
<dbReference type="Gene3D" id="1.10.287.560">
    <property type="entry name" value="Histidine kinase CheA-like, homodimeric domain"/>
    <property type="match status" value="1"/>
</dbReference>
<dbReference type="InterPro" id="IPR036641">
    <property type="entry name" value="HPT_dom_sf"/>
</dbReference>
<dbReference type="PANTHER" id="PTHR43395:SF10">
    <property type="entry name" value="CHEMOTAXIS PROTEIN CHEA"/>
    <property type="match status" value="1"/>
</dbReference>
<dbReference type="Pfam" id="PF02895">
    <property type="entry name" value="H-kinase_dim"/>
    <property type="match status" value="1"/>
</dbReference>
<dbReference type="SMART" id="SM00260">
    <property type="entry name" value="CheW"/>
    <property type="match status" value="1"/>
</dbReference>
<dbReference type="InterPro" id="IPR036097">
    <property type="entry name" value="HisK_dim/P_sf"/>
</dbReference>
<feature type="compositionally biased region" description="Basic and acidic residues" evidence="13">
    <location>
        <begin position="321"/>
        <end position="338"/>
    </location>
</feature>
<keyword evidence="7" id="KW-0547">Nucleotide-binding</keyword>
<organism evidence="17 18">
    <name type="scientific">Roseateles aquae</name>
    <dbReference type="NCBI Taxonomy" id="3077235"/>
    <lineage>
        <taxon>Bacteria</taxon>
        <taxon>Pseudomonadati</taxon>
        <taxon>Pseudomonadota</taxon>
        <taxon>Betaproteobacteria</taxon>
        <taxon>Burkholderiales</taxon>
        <taxon>Sphaerotilaceae</taxon>
        <taxon>Roseateles</taxon>
    </lineage>
</organism>
<gene>
    <name evidence="17" type="ORF">RQP53_20765</name>
</gene>
<dbReference type="PROSITE" id="PS50894">
    <property type="entry name" value="HPT"/>
    <property type="match status" value="1"/>
</dbReference>
<keyword evidence="4" id="KW-0145">Chemotaxis</keyword>
<dbReference type="SUPFAM" id="SSF47384">
    <property type="entry name" value="Homodimeric domain of signal transducing histidine kinase"/>
    <property type="match status" value="1"/>
</dbReference>
<keyword evidence="6 17" id="KW-0808">Transferase</keyword>
<evidence type="ECO:0000256" key="2">
    <source>
        <dbReference type="ARBA" id="ARBA00012438"/>
    </source>
</evidence>
<dbReference type="InterPro" id="IPR005467">
    <property type="entry name" value="His_kinase_dom"/>
</dbReference>
<dbReference type="RefSeq" id="WP_315652602.1">
    <property type="nucleotide sequence ID" value="NZ_JAVXZY010000010.1"/>
</dbReference>
<evidence type="ECO:0000256" key="7">
    <source>
        <dbReference type="ARBA" id="ARBA00022741"/>
    </source>
</evidence>